<feature type="chain" id="PRO_5045933828" evidence="6">
    <location>
        <begin position="27"/>
        <end position="1129"/>
    </location>
</feature>
<accession>A0ABX7BBV2</accession>
<evidence type="ECO:0000259" key="7">
    <source>
        <dbReference type="Pfam" id="PF00593"/>
    </source>
</evidence>
<dbReference type="Gene3D" id="2.60.120.1440">
    <property type="match status" value="1"/>
</dbReference>
<evidence type="ECO:0000256" key="1">
    <source>
        <dbReference type="ARBA" id="ARBA00004442"/>
    </source>
</evidence>
<dbReference type="Gene3D" id="2.40.170.20">
    <property type="entry name" value="TonB-dependent receptor, beta-barrel domain"/>
    <property type="match status" value="1"/>
</dbReference>
<feature type="region of interest" description="Disordered" evidence="5">
    <location>
        <begin position="722"/>
        <end position="743"/>
    </location>
</feature>
<evidence type="ECO:0000256" key="2">
    <source>
        <dbReference type="ARBA" id="ARBA00023136"/>
    </source>
</evidence>
<dbReference type="Proteomes" id="UP000595197">
    <property type="component" value="Chromosome"/>
</dbReference>
<evidence type="ECO:0000256" key="5">
    <source>
        <dbReference type="SAM" id="MobiDB-lite"/>
    </source>
</evidence>
<dbReference type="InterPro" id="IPR006860">
    <property type="entry name" value="FecR"/>
</dbReference>
<dbReference type="SMART" id="SM00028">
    <property type="entry name" value="TPR"/>
    <property type="match status" value="4"/>
</dbReference>
<feature type="signal peptide" evidence="6">
    <location>
        <begin position="1"/>
        <end position="26"/>
    </location>
</feature>
<dbReference type="PROSITE" id="PS50005">
    <property type="entry name" value="TPR"/>
    <property type="match status" value="1"/>
</dbReference>
<dbReference type="PANTHER" id="PTHR38731:SF3">
    <property type="entry name" value="BLL6125 PROTEIN"/>
    <property type="match status" value="1"/>
</dbReference>
<evidence type="ECO:0000256" key="6">
    <source>
        <dbReference type="SAM" id="SignalP"/>
    </source>
</evidence>
<dbReference type="PANTHER" id="PTHR38731">
    <property type="entry name" value="LIPL45-RELATED LIPOPROTEIN-RELATED"/>
    <property type="match status" value="1"/>
</dbReference>
<feature type="repeat" description="TPR" evidence="4">
    <location>
        <begin position="392"/>
        <end position="425"/>
    </location>
</feature>
<dbReference type="EMBL" id="CP067420">
    <property type="protein sequence ID" value="QQP90541.1"/>
    <property type="molecule type" value="Genomic_DNA"/>
</dbReference>
<keyword evidence="10" id="KW-1185">Reference proteome</keyword>
<organism evidence="9 10">
    <name type="scientific">Skermanella cutis</name>
    <dbReference type="NCBI Taxonomy" id="2775420"/>
    <lineage>
        <taxon>Bacteria</taxon>
        <taxon>Pseudomonadati</taxon>
        <taxon>Pseudomonadota</taxon>
        <taxon>Alphaproteobacteria</taxon>
        <taxon>Rhodospirillales</taxon>
        <taxon>Azospirillaceae</taxon>
        <taxon>Skermanella</taxon>
    </lineage>
</organism>
<feature type="domain" description="TonB-dependent receptor-like beta-barrel" evidence="7">
    <location>
        <begin position="783"/>
        <end position="1093"/>
    </location>
</feature>
<evidence type="ECO:0000313" key="10">
    <source>
        <dbReference type="Proteomes" id="UP000595197"/>
    </source>
</evidence>
<feature type="domain" description="FecR protein" evidence="8">
    <location>
        <begin position="70"/>
        <end position="162"/>
    </location>
</feature>
<dbReference type="Pfam" id="PF04773">
    <property type="entry name" value="FecR"/>
    <property type="match status" value="1"/>
</dbReference>
<dbReference type="InterPro" id="IPR011990">
    <property type="entry name" value="TPR-like_helical_dom_sf"/>
</dbReference>
<gene>
    <name evidence="9" type="ORF">IGS68_04615</name>
</gene>
<evidence type="ECO:0000313" key="9">
    <source>
        <dbReference type="EMBL" id="QQP90541.1"/>
    </source>
</evidence>
<dbReference type="InterPro" id="IPR000531">
    <property type="entry name" value="Beta-barrel_TonB"/>
</dbReference>
<keyword evidence="3" id="KW-0998">Cell outer membrane</keyword>
<evidence type="ECO:0000259" key="8">
    <source>
        <dbReference type="Pfam" id="PF04773"/>
    </source>
</evidence>
<dbReference type="InterPro" id="IPR019734">
    <property type="entry name" value="TPR_rpt"/>
</dbReference>
<dbReference type="InterPro" id="IPR036942">
    <property type="entry name" value="Beta-barrel_TonB_sf"/>
</dbReference>
<evidence type="ECO:0000256" key="4">
    <source>
        <dbReference type="PROSITE-ProRule" id="PRU00339"/>
    </source>
</evidence>
<dbReference type="SUPFAM" id="SSF56935">
    <property type="entry name" value="Porins"/>
    <property type="match status" value="1"/>
</dbReference>
<keyword evidence="9" id="KW-0675">Receptor</keyword>
<dbReference type="SUPFAM" id="SSF48452">
    <property type="entry name" value="TPR-like"/>
    <property type="match status" value="1"/>
</dbReference>
<dbReference type="Pfam" id="PF14559">
    <property type="entry name" value="TPR_19"/>
    <property type="match status" value="1"/>
</dbReference>
<name>A0ABX7BBV2_9PROT</name>
<reference evidence="9" key="1">
    <citation type="submission" date="2021-02" db="EMBL/GenBank/DDBJ databases">
        <title>Skermanella TT6 skin isolate.</title>
        <authorList>
            <person name="Lee K."/>
            <person name="Ganzorig M."/>
        </authorList>
    </citation>
    <scope>NUCLEOTIDE SEQUENCE</scope>
    <source>
        <strain evidence="9">TT6</strain>
    </source>
</reference>
<protein>
    <submittedName>
        <fullName evidence="9">TonB-dependent receptor</fullName>
    </submittedName>
</protein>
<dbReference type="Gene3D" id="1.25.40.10">
    <property type="entry name" value="Tetratricopeptide repeat domain"/>
    <property type="match status" value="1"/>
</dbReference>
<dbReference type="Pfam" id="PF00593">
    <property type="entry name" value="TonB_dep_Rec_b-barrel"/>
    <property type="match status" value="1"/>
</dbReference>
<keyword evidence="4" id="KW-0802">TPR repeat</keyword>
<evidence type="ECO:0000256" key="3">
    <source>
        <dbReference type="ARBA" id="ARBA00023237"/>
    </source>
</evidence>
<dbReference type="RefSeq" id="WP_201077693.1">
    <property type="nucleotide sequence ID" value="NZ_CP067420.1"/>
</dbReference>
<proteinExistence type="predicted"/>
<keyword evidence="6" id="KW-0732">Signal</keyword>
<sequence length="1129" mass="122254">MITTKLSKSSVLALLAAGMAAAPAAAQSLETACPAPVGRIASVEGGVERRIADGSWRAARTEEPLCAGDMVRTGKYSRAAIALANDSVLRLDQETTLQVGAVPAEEPSVLDLVKGIIQVFSHRPRSLSIDTPFVNASVEGTEFLVLAEADRAAVTVFDGKVRASNAQGAVLLAAAGTAEARAGAAPVQGVAVRPRDAAHWTLHYQPIVTEVSAAPAAGPGDLPPAIADALELRRRGDIAGAIAKLDADAAGGPVPDRVALFRQSLLLEVGRVEEARAGVEAMLSRAPGNADALALRSVIRVAQNETEPALADGRRAVELAPRSAPARIALSYAQQAALDLEAARATMEEAVAAHPGDALARARLAEILMIQGYRSEAERSARAAAELAPNLGRAQTVLGFAALVRQDPGEAQAAFERAVRLEPADPQPRLGLGLALIRQGRLEAGRNEIEVAAGLDTGNALVRSYLGRGYDEERRDDRAAGQYEIAKQLDPNDPTPFLFEGLRLRAANQPVGALAEIQRSIELNDNRAPFRSRLLLNEDLAARGAGLGRIFRDLGFERLGLPVGSASLAADPGSASVERFLSDLYGQQERHEIARSSALLRSQLLQPITIDPVQPSLSTTDLEILPGALPSEAGFNEYGALFERDQIRLNAAGIVGNLDTRADELTLSGIVGRAAFSAGQFHYQSDGYRENNDVEYDIYTLFGQAALTDTLSLQAELRSRRSEQGDLAQNFDPDDFSRDSRTDIDQDTARVGLRYSPTPRVDLLASVIVSDRESSQIQAEDEFTFTDDIKQTGSDTQVQGIYRGDLFNVTAGGGFASIRQRNVATIEIPALGESFPTTERFTNRQTNAYGYVNLTPLRDVIVTLGLSGDKFENGVFDFSELNPKAGVQWDVTDRVRLRAAAFRTFKRLLIVDQTLEPTQIAGFNQFTDEFNQTSAWVKGVGLDATLARGGFGSLFGGVEYVRRDLDVPLVEQRDPPEYRTDERAEDEARAYLYWAAARDWAVSAEAKWEEIDNSNQQIDVAQLRTLTVPVQVRYFAENGLFARVGANFVSQQVEERLPQSFDQTRENFVTVDAALGFRLPNRRGSISLEVRNILDEEFLYQDLDSVTNSLTRPRFIPARTVLGRISLTF</sequence>
<keyword evidence="2" id="KW-0472">Membrane</keyword>
<comment type="subcellular location">
    <subcellularLocation>
        <location evidence="1">Cell outer membrane</location>
    </subcellularLocation>
</comment>